<name>A0ACB7TBI5_HYAAI</name>
<dbReference type="EMBL" id="CM023481">
    <property type="protein sequence ID" value="KAH6944428.1"/>
    <property type="molecule type" value="Genomic_DNA"/>
</dbReference>
<sequence>MWCVALLVLVNEKNCCVEIYLERKIPAMLMGEGVSNVPPRFGSAAVAAPMRRERHLAIGCNRFGGTVRKASPCGAFFLKLVLWSPSIARRMILRLSQTGTHGTVFCSAPIRMYCPEAAVVSWANELMVRCEPMQTPLTSPYAYAFKAALHIAFDVLHQMALMPKSAFEKLMRDIERRSGEEPSVVERALSHTVCGIDEGKVVMFSTAFYAACRQFQGEKAPQMARGTWLVRSVCVTHGRLILRPAQVRCEAMQRPVTFPCAYAFKAALHIAFDVLHQMALMPKSAFEKLMRDIERRSEEEPSVVERALSHTVRGIDEGKVVTFSPAFYAECRQCQGEKAPQLARGTCLVRSVFVTPGRLILRPALEVPSELYQIDNRILSVLDSIETHPGVYVSE</sequence>
<keyword evidence="2" id="KW-1185">Reference proteome</keyword>
<organism evidence="1 2">
    <name type="scientific">Hyalomma asiaticum</name>
    <name type="common">Tick</name>
    <dbReference type="NCBI Taxonomy" id="266040"/>
    <lineage>
        <taxon>Eukaryota</taxon>
        <taxon>Metazoa</taxon>
        <taxon>Ecdysozoa</taxon>
        <taxon>Arthropoda</taxon>
        <taxon>Chelicerata</taxon>
        <taxon>Arachnida</taxon>
        <taxon>Acari</taxon>
        <taxon>Parasitiformes</taxon>
        <taxon>Ixodida</taxon>
        <taxon>Ixodoidea</taxon>
        <taxon>Ixodidae</taxon>
        <taxon>Hyalomminae</taxon>
        <taxon>Hyalomma</taxon>
    </lineage>
</organism>
<comment type="caution">
    <text evidence="1">The sequence shown here is derived from an EMBL/GenBank/DDBJ whole genome shotgun (WGS) entry which is preliminary data.</text>
</comment>
<accession>A0ACB7TBI5</accession>
<evidence type="ECO:0000313" key="1">
    <source>
        <dbReference type="EMBL" id="KAH6944428.1"/>
    </source>
</evidence>
<gene>
    <name evidence="1" type="ORF">HPB50_003082</name>
</gene>
<proteinExistence type="predicted"/>
<protein>
    <submittedName>
        <fullName evidence="1">Uncharacterized protein</fullName>
    </submittedName>
</protein>
<reference evidence="1" key="1">
    <citation type="submission" date="2020-05" db="EMBL/GenBank/DDBJ databases">
        <title>Large-scale comparative analyses of tick genomes elucidate their genetic diversity and vector capacities.</title>
        <authorList>
            <person name="Jia N."/>
            <person name="Wang J."/>
            <person name="Shi W."/>
            <person name="Du L."/>
            <person name="Sun Y."/>
            <person name="Zhan W."/>
            <person name="Jiang J."/>
            <person name="Wang Q."/>
            <person name="Zhang B."/>
            <person name="Ji P."/>
            <person name="Sakyi L.B."/>
            <person name="Cui X."/>
            <person name="Yuan T."/>
            <person name="Jiang B."/>
            <person name="Yang W."/>
            <person name="Lam T.T.-Y."/>
            <person name="Chang Q."/>
            <person name="Ding S."/>
            <person name="Wang X."/>
            <person name="Zhu J."/>
            <person name="Ruan X."/>
            <person name="Zhao L."/>
            <person name="Wei J."/>
            <person name="Que T."/>
            <person name="Du C."/>
            <person name="Cheng J."/>
            <person name="Dai P."/>
            <person name="Han X."/>
            <person name="Huang E."/>
            <person name="Gao Y."/>
            <person name="Liu J."/>
            <person name="Shao H."/>
            <person name="Ye R."/>
            <person name="Li L."/>
            <person name="Wei W."/>
            <person name="Wang X."/>
            <person name="Wang C."/>
            <person name="Yang T."/>
            <person name="Huo Q."/>
            <person name="Li W."/>
            <person name="Guo W."/>
            <person name="Chen H."/>
            <person name="Zhou L."/>
            <person name="Ni X."/>
            <person name="Tian J."/>
            <person name="Zhou Y."/>
            <person name="Sheng Y."/>
            <person name="Liu T."/>
            <person name="Pan Y."/>
            <person name="Xia L."/>
            <person name="Li J."/>
            <person name="Zhao F."/>
            <person name="Cao W."/>
        </authorList>
    </citation>
    <scope>NUCLEOTIDE SEQUENCE</scope>
    <source>
        <strain evidence="1">Hyas-2018</strain>
    </source>
</reference>
<evidence type="ECO:0000313" key="2">
    <source>
        <dbReference type="Proteomes" id="UP000821845"/>
    </source>
</evidence>
<dbReference type="Proteomes" id="UP000821845">
    <property type="component" value="Chromosome 1"/>
</dbReference>